<feature type="active site" evidence="7">
    <location>
        <position position="52"/>
    </location>
</feature>
<feature type="active site" evidence="7">
    <location>
        <position position="102"/>
    </location>
</feature>
<evidence type="ECO:0000256" key="8">
    <source>
        <dbReference type="RuleBase" id="RU003993"/>
    </source>
</evidence>
<dbReference type="GO" id="GO:0006465">
    <property type="term" value="P:signal peptide processing"/>
    <property type="evidence" value="ECO:0007669"/>
    <property type="project" value="InterPro"/>
</dbReference>
<dbReference type="PANTHER" id="PTHR43390:SF1">
    <property type="entry name" value="CHLOROPLAST PROCESSING PEPTIDASE"/>
    <property type="match status" value="1"/>
</dbReference>
<dbReference type="InterPro" id="IPR019757">
    <property type="entry name" value="Pept_S26A_signal_pept_1_Lys-AS"/>
</dbReference>
<evidence type="ECO:0000256" key="1">
    <source>
        <dbReference type="ARBA" id="ARBA00000677"/>
    </source>
</evidence>
<evidence type="ECO:0000256" key="3">
    <source>
        <dbReference type="ARBA" id="ARBA00009370"/>
    </source>
</evidence>
<dbReference type="GO" id="GO:0009003">
    <property type="term" value="F:signal peptidase activity"/>
    <property type="evidence" value="ECO:0007669"/>
    <property type="project" value="UniProtKB-EC"/>
</dbReference>
<keyword evidence="5 8" id="KW-0645">Protease</keyword>
<keyword evidence="8" id="KW-0812">Transmembrane</keyword>
<dbReference type="Gene3D" id="2.10.109.10">
    <property type="entry name" value="Umud Fragment, subunit A"/>
    <property type="match status" value="1"/>
</dbReference>
<evidence type="ECO:0000256" key="2">
    <source>
        <dbReference type="ARBA" id="ARBA00004401"/>
    </source>
</evidence>
<dbReference type="PRINTS" id="PR00727">
    <property type="entry name" value="LEADERPTASE"/>
</dbReference>
<dbReference type="GO" id="GO:0005886">
    <property type="term" value="C:plasma membrane"/>
    <property type="evidence" value="ECO:0007669"/>
    <property type="project" value="UniProtKB-SubCell"/>
</dbReference>
<evidence type="ECO:0000259" key="10">
    <source>
        <dbReference type="Pfam" id="PF10502"/>
    </source>
</evidence>
<evidence type="ECO:0000313" key="11">
    <source>
        <dbReference type="EMBL" id="HFM98417.1"/>
    </source>
</evidence>
<dbReference type="Pfam" id="PF10502">
    <property type="entry name" value="Peptidase_S26"/>
    <property type="match status" value="1"/>
</dbReference>
<keyword evidence="8" id="KW-1133">Transmembrane helix</keyword>
<comment type="caution">
    <text evidence="11">The sequence shown here is derived from an EMBL/GenBank/DDBJ whole genome shotgun (WGS) entry which is preliminary data.</text>
</comment>
<dbReference type="PANTHER" id="PTHR43390">
    <property type="entry name" value="SIGNAL PEPTIDASE I"/>
    <property type="match status" value="1"/>
</dbReference>
<dbReference type="InterPro" id="IPR019533">
    <property type="entry name" value="Peptidase_S26"/>
</dbReference>
<sequence>MTSEQSSSQEPQTPKPTWKTWVENFQIVAIALVLALLIRTLVAEPRYIPSDSMVPTLLVGDRLVVEKVSYRLDPPQRGDIVVFDPPPQLQARGYARDQAFIKRVIGTPGETVEIRGGKVLIDNQPLVESYIAEPPDYEMPPVRVPDASYFVMGDNRNNSNDSHIWGFLPQSNVIGRAIFRFFPFSRIGSIR</sequence>
<dbReference type="CDD" id="cd06530">
    <property type="entry name" value="S26_SPase_I"/>
    <property type="match status" value="1"/>
</dbReference>
<gene>
    <name evidence="11" type="primary">lepB</name>
    <name evidence="11" type="ORF">ENR64_11800</name>
</gene>
<comment type="subcellular location">
    <subcellularLocation>
        <location evidence="2">Cell membrane</location>
        <topology evidence="2">Single-pass type II membrane protein</topology>
    </subcellularLocation>
    <subcellularLocation>
        <location evidence="9">Membrane</location>
        <topology evidence="9">Single-pass type II membrane protein</topology>
    </subcellularLocation>
</comment>
<dbReference type="InterPro" id="IPR036286">
    <property type="entry name" value="LexA/Signal_pep-like_sf"/>
</dbReference>
<name>A0A7C3PNW1_9CYAN</name>
<proteinExistence type="inferred from homology"/>
<comment type="catalytic activity">
    <reaction evidence="1 8">
        <text>Cleavage of hydrophobic, N-terminal signal or leader sequences from secreted and periplasmic proteins.</text>
        <dbReference type="EC" id="3.4.21.89"/>
    </reaction>
</comment>
<feature type="domain" description="Peptidase S26" evidence="10">
    <location>
        <begin position="23"/>
        <end position="182"/>
    </location>
</feature>
<dbReference type="AlphaFoldDB" id="A0A7C3PNW1"/>
<evidence type="ECO:0000256" key="6">
    <source>
        <dbReference type="ARBA" id="ARBA00022801"/>
    </source>
</evidence>
<dbReference type="NCBIfam" id="TIGR02227">
    <property type="entry name" value="sigpep_I_bact"/>
    <property type="match status" value="1"/>
</dbReference>
<dbReference type="PROSITE" id="PS00501">
    <property type="entry name" value="SPASE_I_1"/>
    <property type="match status" value="1"/>
</dbReference>
<dbReference type="EC" id="3.4.21.89" evidence="4 8"/>
<dbReference type="PROSITE" id="PS00761">
    <property type="entry name" value="SPASE_I_3"/>
    <property type="match status" value="1"/>
</dbReference>
<dbReference type="GO" id="GO:0004252">
    <property type="term" value="F:serine-type endopeptidase activity"/>
    <property type="evidence" value="ECO:0007669"/>
    <property type="project" value="InterPro"/>
</dbReference>
<dbReference type="PROSITE" id="PS00760">
    <property type="entry name" value="SPASE_I_2"/>
    <property type="match status" value="1"/>
</dbReference>
<evidence type="ECO:0000256" key="5">
    <source>
        <dbReference type="ARBA" id="ARBA00022670"/>
    </source>
</evidence>
<reference evidence="11" key="1">
    <citation type="journal article" date="2020" name="mSystems">
        <title>Genome- and Community-Level Interaction Insights into Carbon Utilization and Element Cycling Functions of Hydrothermarchaeota in Hydrothermal Sediment.</title>
        <authorList>
            <person name="Zhou Z."/>
            <person name="Liu Y."/>
            <person name="Xu W."/>
            <person name="Pan J."/>
            <person name="Luo Z.H."/>
            <person name="Li M."/>
        </authorList>
    </citation>
    <scope>NUCLEOTIDE SEQUENCE [LARGE SCALE GENOMIC DNA]</scope>
    <source>
        <strain evidence="11">SpSt-418</strain>
    </source>
</reference>
<keyword evidence="6 8" id="KW-0378">Hydrolase</keyword>
<comment type="similarity">
    <text evidence="3 9">Belongs to the peptidase S26 family.</text>
</comment>
<dbReference type="InterPro" id="IPR019758">
    <property type="entry name" value="Pept_S26A_signal_pept_1_CS"/>
</dbReference>
<dbReference type="InterPro" id="IPR019756">
    <property type="entry name" value="Pept_S26A_signal_pept_1_Ser-AS"/>
</dbReference>
<dbReference type="EMBL" id="DSRU01000169">
    <property type="protein sequence ID" value="HFM98417.1"/>
    <property type="molecule type" value="Genomic_DNA"/>
</dbReference>
<organism evidence="11">
    <name type="scientific">Oscillatoriales cyanobacterium SpSt-418</name>
    <dbReference type="NCBI Taxonomy" id="2282169"/>
    <lineage>
        <taxon>Bacteria</taxon>
        <taxon>Bacillati</taxon>
        <taxon>Cyanobacteriota</taxon>
        <taxon>Cyanophyceae</taxon>
        <taxon>Oscillatoriophycideae</taxon>
        <taxon>Oscillatoriales</taxon>
    </lineage>
</organism>
<keyword evidence="8" id="KW-0472">Membrane</keyword>
<evidence type="ECO:0000256" key="9">
    <source>
        <dbReference type="RuleBase" id="RU362042"/>
    </source>
</evidence>
<accession>A0A7C3PNW1</accession>
<evidence type="ECO:0000256" key="4">
    <source>
        <dbReference type="ARBA" id="ARBA00013208"/>
    </source>
</evidence>
<dbReference type="SUPFAM" id="SSF51306">
    <property type="entry name" value="LexA/Signal peptidase"/>
    <property type="match status" value="1"/>
</dbReference>
<dbReference type="InterPro" id="IPR000223">
    <property type="entry name" value="Pept_S26A_signal_pept_1"/>
</dbReference>
<feature type="transmembrane region" description="Helical" evidence="8">
    <location>
        <begin position="25"/>
        <end position="42"/>
    </location>
</feature>
<evidence type="ECO:0000256" key="7">
    <source>
        <dbReference type="PIRSR" id="PIRSR600223-1"/>
    </source>
</evidence>
<protein>
    <recommendedName>
        <fullName evidence="4 8">Signal peptidase I</fullName>
        <ecNumber evidence="4 8">3.4.21.89</ecNumber>
    </recommendedName>
</protein>